<dbReference type="PANTHER" id="PTHR10566">
    <property type="entry name" value="CHAPERONE-ACTIVITY OF BC1 COMPLEX CABC1 -RELATED"/>
    <property type="match status" value="1"/>
</dbReference>
<comment type="similarity">
    <text evidence="1">Belongs to the protein kinase superfamily. ADCK protein kinase family.</text>
</comment>
<evidence type="ECO:0000256" key="1">
    <source>
        <dbReference type="ARBA" id="ARBA00009670"/>
    </source>
</evidence>
<protein>
    <submittedName>
        <fullName evidence="4">Phosphotransferase</fullName>
    </submittedName>
</protein>
<accession>A0A6L8V1U1</accession>
<dbReference type="PANTHER" id="PTHR10566:SF113">
    <property type="entry name" value="PROTEIN ACTIVITY OF BC1 COMPLEX KINASE 7, CHLOROPLASTIC"/>
    <property type="match status" value="1"/>
</dbReference>
<gene>
    <name evidence="4" type="ORF">GQF01_14075</name>
</gene>
<dbReference type="AlphaFoldDB" id="A0A6L8V1U1"/>
<dbReference type="InterPro" id="IPR004147">
    <property type="entry name" value="ABC1_dom"/>
</dbReference>
<feature type="domain" description="Protein kinase" evidence="3">
    <location>
        <begin position="104"/>
        <end position="458"/>
    </location>
</feature>
<dbReference type="GO" id="GO:0005524">
    <property type="term" value="F:ATP binding"/>
    <property type="evidence" value="ECO:0007669"/>
    <property type="project" value="InterPro"/>
</dbReference>
<comment type="caution">
    <text evidence="4">The sequence shown here is derived from an EMBL/GenBank/DDBJ whole genome shotgun (WGS) entry which is preliminary data.</text>
</comment>
<reference evidence="4 5" key="1">
    <citation type="submission" date="2019-12" db="EMBL/GenBank/DDBJ databases">
        <title>Paenibacillus sp. nov. sp. isolated from soil.</title>
        <authorList>
            <person name="Kim J."/>
            <person name="Jeong S.E."/>
            <person name="Jung H.S."/>
            <person name="Jeon C.O."/>
        </authorList>
    </citation>
    <scope>NUCLEOTIDE SEQUENCE [LARGE SCALE GENOMIC DNA]</scope>
    <source>
        <strain evidence="4 5">5J-6</strain>
    </source>
</reference>
<evidence type="ECO:0000259" key="3">
    <source>
        <dbReference type="PROSITE" id="PS50011"/>
    </source>
</evidence>
<evidence type="ECO:0000313" key="5">
    <source>
        <dbReference type="Proteomes" id="UP000481087"/>
    </source>
</evidence>
<proteinExistence type="inferred from homology"/>
<dbReference type="Proteomes" id="UP000481087">
    <property type="component" value="Unassembled WGS sequence"/>
</dbReference>
<dbReference type="GO" id="GO:0004672">
    <property type="term" value="F:protein kinase activity"/>
    <property type="evidence" value="ECO:0007669"/>
    <property type="project" value="InterPro"/>
</dbReference>
<dbReference type="InterPro" id="IPR000719">
    <property type="entry name" value="Prot_kinase_dom"/>
</dbReference>
<feature type="transmembrane region" description="Helical" evidence="2">
    <location>
        <begin position="528"/>
        <end position="551"/>
    </location>
</feature>
<evidence type="ECO:0000313" key="4">
    <source>
        <dbReference type="EMBL" id="MZQ83239.1"/>
    </source>
</evidence>
<dbReference type="CDD" id="cd05121">
    <property type="entry name" value="ABC1_ADCK3-like"/>
    <property type="match status" value="1"/>
</dbReference>
<evidence type="ECO:0000256" key="2">
    <source>
        <dbReference type="SAM" id="Phobius"/>
    </source>
</evidence>
<dbReference type="EMBL" id="WTUZ01000017">
    <property type="protein sequence ID" value="MZQ83239.1"/>
    <property type="molecule type" value="Genomic_DNA"/>
</dbReference>
<keyword evidence="2" id="KW-0472">Membrane</keyword>
<name>A0A6L8V1U1_9BACL</name>
<dbReference type="InterPro" id="IPR011009">
    <property type="entry name" value="Kinase-like_dom_sf"/>
</dbReference>
<dbReference type="Pfam" id="PF03109">
    <property type="entry name" value="ABC1"/>
    <property type="match status" value="1"/>
</dbReference>
<dbReference type="SUPFAM" id="SSF56112">
    <property type="entry name" value="Protein kinase-like (PK-like)"/>
    <property type="match status" value="1"/>
</dbReference>
<keyword evidence="2" id="KW-0812">Transmembrane</keyword>
<organism evidence="4 5">
    <name type="scientific">Paenibacillus silvestris</name>
    <dbReference type="NCBI Taxonomy" id="2606219"/>
    <lineage>
        <taxon>Bacteria</taxon>
        <taxon>Bacillati</taxon>
        <taxon>Bacillota</taxon>
        <taxon>Bacilli</taxon>
        <taxon>Bacillales</taxon>
        <taxon>Paenibacillaceae</taxon>
        <taxon>Paenibacillus</taxon>
    </lineage>
</organism>
<keyword evidence="4" id="KW-0808">Transferase</keyword>
<keyword evidence="5" id="KW-1185">Reference proteome</keyword>
<sequence>MMRKRIRQLQRYRDIVIALVRHGFGFLVEESDLLQRLRIPIRRFQVDDDTDRKSIGLRIRDVVEELGPTFIKLGQIASTRSDLLPEDIVKELEKLQDDVKPIPYKQVEEIVEAELGQSIATVYERFEEQSHAAASIGQVHLGVLHTGERVAIKIQRPQAAESIRIDLEILADLAAIAERRFAWARRIQMEVLIAEFGKSLLNELDYTKEARNAEKIAEQFKDVAHIYVPLIYSDYSSKKVMTMQYIEGVRLYQEDQLNAYGYDRARIANRLIQALFHQIFVEGLFHADPHPGNIVIQPGEVIALLDFGMVGRLTVESKFHFSSLIIALMRQNTDGVIKAIYRIGLIDEELDMAELRFDIEELRERYFRVPLSRVSLGGVVNDLFEVAYKYHIRIPADFILLGKTFITIEGVVTKLDPTISIVKIAEPFGLQLLLERLRPKNLTSSLLKDVTDYGHLLIDFPRQSREFFSLMKKGKLHMNISVPDAYDFLRKLDRIGNRITFGIVLLSFSLIMMGLIIGSSIVGRKHYFLLNVPTIEVGFVLASLMSLWLLFSIFKSGRF</sequence>
<feature type="transmembrane region" description="Helical" evidence="2">
    <location>
        <begin position="499"/>
        <end position="522"/>
    </location>
</feature>
<keyword evidence="2" id="KW-1133">Transmembrane helix</keyword>
<dbReference type="InterPro" id="IPR050154">
    <property type="entry name" value="UbiB_kinase"/>
</dbReference>
<dbReference type="PROSITE" id="PS50011">
    <property type="entry name" value="PROTEIN_KINASE_DOM"/>
    <property type="match status" value="1"/>
</dbReference>